<comment type="subcellular location">
    <subcellularLocation>
        <location evidence="10">Cell membrane</location>
        <topology evidence="10">Peripheral membrane protein</topology>
    </subcellularLocation>
    <subcellularLocation>
        <location evidence="2">Membrane</location>
        <topology evidence="2">Peripheral membrane protein</topology>
    </subcellularLocation>
</comment>
<evidence type="ECO:0000256" key="1">
    <source>
        <dbReference type="ARBA" id="ARBA00003456"/>
    </source>
</evidence>
<keyword evidence="10" id="KW-1003">Cell membrane</keyword>
<evidence type="ECO:0000256" key="6">
    <source>
        <dbReference type="ARBA" id="ARBA00023065"/>
    </source>
</evidence>
<dbReference type="Pfam" id="PF00231">
    <property type="entry name" value="ATP-synt"/>
    <property type="match status" value="1"/>
</dbReference>
<dbReference type="PANTHER" id="PTHR11693">
    <property type="entry name" value="ATP SYNTHASE GAMMA CHAIN"/>
    <property type="match status" value="1"/>
</dbReference>
<dbReference type="InterPro" id="IPR035968">
    <property type="entry name" value="ATP_synth_F1_ATPase_gsu"/>
</dbReference>
<dbReference type="GO" id="GO:0005524">
    <property type="term" value="F:ATP binding"/>
    <property type="evidence" value="ECO:0007669"/>
    <property type="project" value="UniProtKB-UniRule"/>
</dbReference>
<dbReference type="Gene3D" id="1.10.287.80">
    <property type="entry name" value="ATP synthase, gamma subunit, helix hairpin domain"/>
    <property type="match status" value="1"/>
</dbReference>
<comment type="caution">
    <text evidence="11">The sequence shown here is derived from an EMBL/GenBank/DDBJ whole genome shotgun (WGS) entry which is preliminary data.</text>
</comment>
<dbReference type="GO" id="GO:0042777">
    <property type="term" value="P:proton motive force-driven plasma membrane ATP synthesis"/>
    <property type="evidence" value="ECO:0007669"/>
    <property type="project" value="UniProtKB-UniRule"/>
</dbReference>
<sequence length="286" mass="32364">MANLKELRSRITSVSSTMQITKAMKMVSAAKLNKAQDAITQMRPYSEKLTQLLQDLSATLDDDAGSKYAEEREVRNVLIVAISSNKGLAGAFNTNIIKAVKYKAKNDYNAKNVDVYTLGKKANDILKKDYDVRKNNNEIYDDLSFENSSAIAEELMQLFLDEKYDKIVLVYNQFKNAATQIVKHEQFLPIERFESEENKQLDYIFEPSKLEIVKDLIPKSLKMQLFKALRDSFASEHGARMTAMHKATENATELRDDLKLSYNKARQASITNEILEIVGGAEALNG</sequence>
<evidence type="ECO:0000256" key="10">
    <source>
        <dbReference type="HAMAP-Rule" id="MF_00815"/>
    </source>
</evidence>
<dbReference type="InterPro" id="IPR000131">
    <property type="entry name" value="ATP_synth_F1_gsu"/>
</dbReference>
<dbReference type="NCBIfam" id="TIGR01146">
    <property type="entry name" value="ATPsyn_F1gamma"/>
    <property type="match status" value="1"/>
</dbReference>
<accession>A0A550I8P6</accession>
<keyword evidence="12" id="KW-1185">Reference proteome</keyword>
<keyword evidence="5 10" id="KW-0375">Hydrogen ion transport</keyword>
<name>A0A550I8P6_9FLAO</name>
<comment type="subunit">
    <text evidence="10">F-type ATPases have 2 components, CF(1) - the catalytic core - and CF(0) - the membrane proton channel. CF(1) has five subunits: alpha(3), beta(3), gamma(1), delta(1), epsilon(1). CF(0) has three main subunits: a, b and c.</text>
</comment>
<organism evidence="11 12">
    <name type="scientific">Christiangramia sabulilitoris</name>
    <dbReference type="NCBI Taxonomy" id="2583991"/>
    <lineage>
        <taxon>Bacteria</taxon>
        <taxon>Pseudomonadati</taxon>
        <taxon>Bacteroidota</taxon>
        <taxon>Flavobacteriia</taxon>
        <taxon>Flavobacteriales</taxon>
        <taxon>Flavobacteriaceae</taxon>
        <taxon>Christiangramia</taxon>
    </lineage>
</organism>
<dbReference type="GO" id="GO:0045259">
    <property type="term" value="C:proton-transporting ATP synthase complex"/>
    <property type="evidence" value="ECO:0007669"/>
    <property type="project" value="UniProtKB-KW"/>
</dbReference>
<dbReference type="EMBL" id="VHSF01000001">
    <property type="protein sequence ID" value="TRO67343.1"/>
    <property type="molecule type" value="Genomic_DNA"/>
</dbReference>
<dbReference type="Gene3D" id="3.40.1380.10">
    <property type="match status" value="1"/>
</dbReference>
<dbReference type="SUPFAM" id="SSF52943">
    <property type="entry name" value="ATP synthase (F1-ATPase), gamma subunit"/>
    <property type="match status" value="1"/>
</dbReference>
<evidence type="ECO:0000256" key="4">
    <source>
        <dbReference type="ARBA" id="ARBA00022448"/>
    </source>
</evidence>
<keyword evidence="6 10" id="KW-0406">Ion transport</keyword>
<dbReference type="OrthoDB" id="9812769at2"/>
<evidence type="ECO:0000256" key="2">
    <source>
        <dbReference type="ARBA" id="ARBA00004170"/>
    </source>
</evidence>
<dbReference type="GO" id="GO:0005886">
    <property type="term" value="C:plasma membrane"/>
    <property type="evidence" value="ECO:0007669"/>
    <property type="project" value="UniProtKB-SubCell"/>
</dbReference>
<keyword evidence="9 10" id="KW-0066">ATP synthesis</keyword>
<proteinExistence type="inferred from homology"/>
<dbReference type="InterPro" id="IPR023632">
    <property type="entry name" value="ATP_synth_F1_gsu_CS"/>
</dbReference>
<dbReference type="AlphaFoldDB" id="A0A550I8P6"/>
<evidence type="ECO:0000256" key="9">
    <source>
        <dbReference type="ARBA" id="ARBA00023310"/>
    </source>
</evidence>
<keyword evidence="7 10" id="KW-0472">Membrane</keyword>
<gene>
    <name evidence="10 11" type="primary">atpG</name>
    <name evidence="11" type="ORF">FGM01_05520</name>
</gene>
<evidence type="ECO:0000256" key="3">
    <source>
        <dbReference type="ARBA" id="ARBA00007681"/>
    </source>
</evidence>
<evidence type="ECO:0000313" key="12">
    <source>
        <dbReference type="Proteomes" id="UP000315131"/>
    </source>
</evidence>
<protein>
    <recommendedName>
        <fullName evidence="10">ATP synthase gamma chain</fullName>
    </recommendedName>
    <alternativeName>
        <fullName evidence="10">ATP synthase F1 sector gamma subunit</fullName>
    </alternativeName>
    <alternativeName>
        <fullName evidence="10">F-ATPase gamma subunit</fullName>
    </alternativeName>
</protein>
<evidence type="ECO:0000256" key="7">
    <source>
        <dbReference type="ARBA" id="ARBA00023136"/>
    </source>
</evidence>
<dbReference type="HAMAP" id="MF_00815">
    <property type="entry name" value="ATP_synth_gamma_bact"/>
    <property type="match status" value="1"/>
</dbReference>
<dbReference type="CDD" id="cd12151">
    <property type="entry name" value="F1-ATPase_gamma"/>
    <property type="match status" value="1"/>
</dbReference>
<comment type="similarity">
    <text evidence="3 10">Belongs to the ATPase gamma chain family.</text>
</comment>
<dbReference type="PROSITE" id="PS00153">
    <property type="entry name" value="ATPASE_GAMMA"/>
    <property type="match status" value="1"/>
</dbReference>
<dbReference type="RefSeq" id="WP_143410121.1">
    <property type="nucleotide sequence ID" value="NZ_VHSF01000001.1"/>
</dbReference>
<keyword evidence="8 10" id="KW-0139">CF(1)</keyword>
<dbReference type="Proteomes" id="UP000315131">
    <property type="component" value="Unassembled WGS sequence"/>
</dbReference>
<evidence type="ECO:0000256" key="8">
    <source>
        <dbReference type="ARBA" id="ARBA00023196"/>
    </source>
</evidence>
<evidence type="ECO:0000256" key="5">
    <source>
        <dbReference type="ARBA" id="ARBA00022781"/>
    </source>
</evidence>
<evidence type="ECO:0000313" key="11">
    <source>
        <dbReference type="EMBL" id="TRO67343.1"/>
    </source>
</evidence>
<dbReference type="GO" id="GO:0046933">
    <property type="term" value="F:proton-transporting ATP synthase activity, rotational mechanism"/>
    <property type="evidence" value="ECO:0007669"/>
    <property type="project" value="UniProtKB-UniRule"/>
</dbReference>
<dbReference type="PRINTS" id="PR00126">
    <property type="entry name" value="ATPASEGAMMA"/>
</dbReference>
<dbReference type="PANTHER" id="PTHR11693:SF22">
    <property type="entry name" value="ATP SYNTHASE SUBUNIT GAMMA, MITOCHONDRIAL"/>
    <property type="match status" value="1"/>
</dbReference>
<reference evidence="11 12" key="1">
    <citation type="submission" date="2019-06" db="EMBL/GenBank/DDBJ databases">
        <title>Gramella sabulilitoris sp. nov., isolated from a marine sand.</title>
        <authorList>
            <person name="Yoon J.-H."/>
        </authorList>
    </citation>
    <scope>NUCLEOTIDE SEQUENCE [LARGE SCALE GENOMIC DNA]</scope>
    <source>
        <strain evidence="11 12">HSMS-1</strain>
    </source>
</reference>
<comment type="function">
    <text evidence="1 10">Produces ATP from ADP in the presence of a proton gradient across the membrane. The gamma chain is believed to be important in regulating ATPase activity and the flow of protons through the CF(0) complex.</text>
</comment>
<keyword evidence="4 10" id="KW-0813">Transport</keyword>